<dbReference type="InterPro" id="IPR016169">
    <property type="entry name" value="FAD-bd_PCMH_sub2"/>
</dbReference>
<dbReference type="Gene3D" id="3.30.465.10">
    <property type="match status" value="1"/>
</dbReference>
<dbReference type="PANTHER" id="PTHR42973">
    <property type="entry name" value="BINDING OXIDOREDUCTASE, PUTATIVE (AFU_ORTHOLOGUE AFUA_1G17690)-RELATED"/>
    <property type="match status" value="1"/>
</dbReference>
<dbReference type="GO" id="GO:0071949">
    <property type="term" value="F:FAD binding"/>
    <property type="evidence" value="ECO:0007669"/>
    <property type="project" value="InterPro"/>
</dbReference>
<sequence length="438" mass="48024">MLTSAQILYANRHNMPFLAMGSGHGSAGALGNVHEGIQIWTRKMDKIRISADGKTVTVGGGVKVKELIDALWAAGKQTVTGACECVGIAGPMLGGGHGYLQGQHGLISDQLVEARMVLADGKAVTVSQDSYPDLFWGIRGAGHNFGIVTESKHKIYDVAPNSTWAYEAFTFTGDKLEALYSLTNEMMKTQPAHVMHWGLILRIPAIDAVHPVILYFILYDGPASAELEYASPIHALGPLSVQAGEVPYPLLPKVTANGNDDPPCQSGGVGMLFPIYLKSYDVPALRLVYDAFSEIMQRVPAFSNSFFLLEGYSVQGVQAIRTATTAFPHRSQKLLLSPAIFYQPNSSLDAQAEEFGRHARNLLKAGSGSPEQHAYVNYAHGDESLEEVYGYEPWRLQKLRWLKKKYDRENKFGFYEPIVLGSRDALPLREGRPRDALL</sequence>
<comment type="similarity">
    <text evidence="2">Belongs to the oxygen-dependent FAD-linked oxidoreductase family.</text>
</comment>
<evidence type="ECO:0000313" key="7">
    <source>
        <dbReference type="EMBL" id="KAF7505105.1"/>
    </source>
</evidence>
<evidence type="ECO:0000256" key="4">
    <source>
        <dbReference type="ARBA" id="ARBA00022827"/>
    </source>
</evidence>
<keyword evidence="8" id="KW-1185">Reference proteome</keyword>
<dbReference type="InterPro" id="IPR016166">
    <property type="entry name" value="FAD-bd_PCMH"/>
</dbReference>
<dbReference type="SUPFAM" id="SSF56176">
    <property type="entry name" value="FAD-binding/transporter-associated domain-like"/>
    <property type="match status" value="1"/>
</dbReference>
<organism evidence="7 8">
    <name type="scientific">Endocarpon pusillum</name>
    <dbReference type="NCBI Taxonomy" id="364733"/>
    <lineage>
        <taxon>Eukaryota</taxon>
        <taxon>Fungi</taxon>
        <taxon>Dikarya</taxon>
        <taxon>Ascomycota</taxon>
        <taxon>Pezizomycotina</taxon>
        <taxon>Eurotiomycetes</taxon>
        <taxon>Chaetothyriomycetidae</taxon>
        <taxon>Verrucariales</taxon>
        <taxon>Verrucariaceae</taxon>
        <taxon>Endocarpon</taxon>
    </lineage>
</organism>
<evidence type="ECO:0000256" key="1">
    <source>
        <dbReference type="ARBA" id="ARBA00001974"/>
    </source>
</evidence>
<dbReference type="Proteomes" id="UP000606974">
    <property type="component" value="Unassembled WGS sequence"/>
</dbReference>
<proteinExistence type="inferred from homology"/>
<evidence type="ECO:0000259" key="6">
    <source>
        <dbReference type="PROSITE" id="PS51387"/>
    </source>
</evidence>
<feature type="domain" description="FAD-binding PCMH-type" evidence="6">
    <location>
        <begin position="1"/>
        <end position="158"/>
    </location>
</feature>
<evidence type="ECO:0000256" key="2">
    <source>
        <dbReference type="ARBA" id="ARBA00005466"/>
    </source>
</evidence>
<name>A0A8H7E1B1_9EURO</name>
<keyword evidence="3" id="KW-0285">Flavoprotein</keyword>
<dbReference type="EMBL" id="JAACFV010000118">
    <property type="protein sequence ID" value="KAF7505105.1"/>
    <property type="molecule type" value="Genomic_DNA"/>
</dbReference>
<dbReference type="InterPro" id="IPR050416">
    <property type="entry name" value="FAD-linked_Oxidoreductase"/>
</dbReference>
<dbReference type="OrthoDB" id="415825at2759"/>
<dbReference type="PROSITE" id="PS51387">
    <property type="entry name" value="FAD_PCMH"/>
    <property type="match status" value="1"/>
</dbReference>
<keyword evidence="5" id="KW-0560">Oxidoreductase</keyword>
<dbReference type="AlphaFoldDB" id="A0A8H7E1B1"/>
<dbReference type="InterPro" id="IPR036318">
    <property type="entry name" value="FAD-bd_PCMH-like_sf"/>
</dbReference>
<dbReference type="PANTHER" id="PTHR42973:SF9">
    <property type="entry name" value="FAD-BINDING PCMH-TYPE DOMAIN-CONTAINING PROTEIN-RELATED"/>
    <property type="match status" value="1"/>
</dbReference>
<gene>
    <name evidence="7" type="ORF">GJ744_001245</name>
</gene>
<evidence type="ECO:0000256" key="5">
    <source>
        <dbReference type="ARBA" id="ARBA00023002"/>
    </source>
</evidence>
<evidence type="ECO:0000313" key="8">
    <source>
        <dbReference type="Proteomes" id="UP000606974"/>
    </source>
</evidence>
<dbReference type="GO" id="GO:0016491">
    <property type="term" value="F:oxidoreductase activity"/>
    <property type="evidence" value="ECO:0007669"/>
    <property type="project" value="UniProtKB-KW"/>
</dbReference>
<accession>A0A8H7E1B1</accession>
<comment type="caution">
    <text evidence="7">The sequence shown here is derived from an EMBL/GenBank/DDBJ whole genome shotgun (WGS) entry which is preliminary data.</text>
</comment>
<evidence type="ECO:0000256" key="3">
    <source>
        <dbReference type="ARBA" id="ARBA00022630"/>
    </source>
</evidence>
<reference evidence="7" key="1">
    <citation type="submission" date="2020-02" db="EMBL/GenBank/DDBJ databases">
        <authorList>
            <person name="Palmer J.M."/>
        </authorList>
    </citation>
    <scope>NUCLEOTIDE SEQUENCE</scope>
    <source>
        <strain evidence="7">EPUS1.4</strain>
        <tissue evidence="7">Thallus</tissue>
    </source>
</reference>
<dbReference type="Gene3D" id="3.40.462.20">
    <property type="match status" value="1"/>
</dbReference>
<protein>
    <recommendedName>
        <fullName evidence="6">FAD-binding PCMH-type domain-containing protein</fullName>
    </recommendedName>
</protein>
<comment type="cofactor">
    <cofactor evidence="1">
        <name>FAD</name>
        <dbReference type="ChEBI" id="CHEBI:57692"/>
    </cofactor>
</comment>
<keyword evidence="4" id="KW-0274">FAD</keyword>
<dbReference type="Pfam" id="PF01565">
    <property type="entry name" value="FAD_binding_4"/>
    <property type="match status" value="1"/>
</dbReference>
<dbReference type="InterPro" id="IPR006094">
    <property type="entry name" value="Oxid_FAD_bind_N"/>
</dbReference>